<dbReference type="SMART" id="SM00835">
    <property type="entry name" value="Cupin_1"/>
    <property type="match status" value="1"/>
</dbReference>
<proteinExistence type="predicted"/>
<accession>A0AAV4LFT6</accession>
<dbReference type="CDD" id="cd20306">
    <property type="entry name" value="cupin_OxDC-like"/>
    <property type="match status" value="1"/>
</dbReference>
<keyword evidence="3" id="KW-1185">Reference proteome</keyword>
<dbReference type="InterPro" id="IPR011051">
    <property type="entry name" value="RmlC_Cupin_sf"/>
</dbReference>
<dbReference type="SUPFAM" id="SSF51182">
    <property type="entry name" value="RmlC-like cupins"/>
    <property type="match status" value="1"/>
</dbReference>
<dbReference type="EMBL" id="BOQE01000001">
    <property type="protein sequence ID" value="GIM46586.1"/>
    <property type="molecule type" value="Genomic_DNA"/>
</dbReference>
<evidence type="ECO:0000313" key="2">
    <source>
        <dbReference type="EMBL" id="GIM46586.1"/>
    </source>
</evidence>
<dbReference type="AlphaFoldDB" id="A0AAV4LFT6"/>
<reference evidence="2" key="1">
    <citation type="journal article" date="2023" name="Int. J. Syst. Evol. Microbiol.">
        <title>Collibacillus ludicampi gen. nov., sp. nov., a new soil bacterium of the family Alicyclobacillaceae.</title>
        <authorList>
            <person name="Jojima T."/>
            <person name="Ioku Y."/>
            <person name="Fukuta Y."/>
            <person name="Shirasaka N."/>
            <person name="Matsumura Y."/>
            <person name="Mori M."/>
        </authorList>
    </citation>
    <scope>NUCLEOTIDE SEQUENCE</scope>
    <source>
        <strain evidence="2">TP075</strain>
    </source>
</reference>
<sequence length="161" mass="17875">MAGSMNVSGRGVSGSPNHFSSGSPNLFFDLKNNVLFRRNDKNIAYEVTSTQLPALQGLSVADLFLTKGHIREPHWHPNAGELDYVISGELIISVLDPFTPQLLTYHVKPGQAVFLPMGWWHWITAVSDEAHLLVIFNNEQPENAEGSDLLRLTPPKVFQQA</sequence>
<protein>
    <recommendedName>
        <fullName evidence="1">Cupin type-1 domain-containing protein</fullName>
    </recommendedName>
</protein>
<dbReference type="Pfam" id="PF00190">
    <property type="entry name" value="Cupin_1"/>
    <property type="match status" value="1"/>
</dbReference>
<dbReference type="InterPro" id="IPR006045">
    <property type="entry name" value="Cupin_1"/>
</dbReference>
<dbReference type="PANTHER" id="PTHR31238">
    <property type="entry name" value="GERMIN-LIKE PROTEIN SUBFAMILY 3 MEMBER 3"/>
    <property type="match status" value="1"/>
</dbReference>
<evidence type="ECO:0000313" key="3">
    <source>
        <dbReference type="Proteomes" id="UP001057291"/>
    </source>
</evidence>
<evidence type="ECO:0000259" key="1">
    <source>
        <dbReference type="SMART" id="SM00835"/>
    </source>
</evidence>
<name>A0AAV4LFT6_9BACL</name>
<organism evidence="2 3">
    <name type="scientific">Collibacillus ludicampi</name>
    <dbReference type="NCBI Taxonomy" id="2771369"/>
    <lineage>
        <taxon>Bacteria</taxon>
        <taxon>Bacillati</taxon>
        <taxon>Bacillota</taxon>
        <taxon>Bacilli</taxon>
        <taxon>Bacillales</taxon>
        <taxon>Alicyclobacillaceae</taxon>
        <taxon>Collibacillus</taxon>
    </lineage>
</organism>
<dbReference type="InterPro" id="IPR014710">
    <property type="entry name" value="RmlC-like_jellyroll"/>
</dbReference>
<dbReference type="Gene3D" id="2.60.120.10">
    <property type="entry name" value="Jelly Rolls"/>
    <property type="match status" value="1"/>
</dbReference>
<comment type="caution">
    <text evidence="2">The sequence shown here is derived from an EMBL/GenBank/DDBJ whole genome shotgun (WGS) entry which is preliminary data.</text>
</comment>
<gene>
    <name evidence="2" type="ORF">DNHGIG_21350</name>
</gene>
<feature type="domain" description="Cupin type-1" evidence="1">
    <location>
        <begin position="32"/>
        <end position="151"/>
    </location>
</feature>
<dbReference type="Proteomes" id="UP001057291">
    <property type="component" value="Unassembled WGS sequence"/>
</dbReference>